<feature type="chain" id="PRO_5029493841" description="Alginate lyase 2 domain-containing protein" evidence="1">
    <location>
        <begin position="29"/>
        <end position="196"/>
    </location>
</feature>
<dbReference type="Gramene" id="Kaladp0026s0135.1.v1.1">
    <property type="protein sequence ID" value="Kaladp0026s0135.1.v1.1"/>
    <property type="gene ID" value="Kaladp0026s0135.v1.1"/>
</dbReference>
<dbReference type="PANTHER" id="PTHR33681:SF4">
    <property type="entry name" value="OS12G0171100 PROTEIN"/>
    <property type="match status" value="1"/>
</dbReference>
<evidence type="ECO:0000313" key="3">
    <source>
        <dbReference type="EnsemblPlants" id="Kaladp0026s0135.1.v1.1"/>
    </source>
</evidence>
<dbReference type="AlphaFoldDB" id="A0A7N0T938"/>
<keyword evidence="1" id="KW-0732">Signal</keyword>
<dbReference type="EnsemblPlants" id="Kaladp0026s0135.1.v1.1">
    <property type="protein sequence ID" value="Kaladp0026s0135.1.v1.1"/>
    <property type="gene ID" value="Kaladp0026s0135.v1.1"/>
</dbReference>
<evidence type="ECO:0000259" key="2">
    <source>
        <dbReference type="Pfam" id="PF08787"/>
    </source>
</evidence>
<evidence type="ECO:0000313" key="4">
    <source>
        <dbReference type="Proteomes" id="UP000594263"/>
    </source>
</evidence>
<dbReference type="SUPFAM" id="SSF49899">
    <property type="entry name" value="Concanavalin A-like lectins/glucanases"/>
    <property type="match status" value="1"/>
</dbReference>
<feature type="domain" description="Alginate lyase 2" evidence="2">
    <location>
        <begin position="44"/>
        <end position="147"/>
    </location>
</feature>
<protein>
    <recommendedName>
        <fullName evidence="2">Alginate lyase 2 domain-containing protein</fullName>
    </recommendedName>
</protein>
<feature type="signal peptide" evidence="1">
    <location>
        <begin position="1"/>
        <end position="28"/>
    </location>
</feature>
<organism evidence="3 4">
    <name type="scientific">Kalanchoe fedtschenkoi</name>
    <name type="common">Lavender scallops</name>
    <name type="synonym">South American air plant</name>
    <dbReference type="NCBI Taxonomy" id="63787"/>
    <lineage>
        <taxon>Eukaryota</taxon>
        <taxon>Viridiplantae</taxon>
        <taxon>Streptophyta</taxon>
        <taxon>Embryophyta</taxon>
        <taxon>Tracheophyta</taxon>
        <taxon>Spermatophyta</taxon>
        <taxon>Magnoliopsida</taxon>
        <taxon>eudicotyledons</taxon>
        <taxon>Gunneridae</taxon>
        <taxon>Pentapetalae</taxon>
        <taxon>Saxifragales</taxon>
        <taxon>Crassulaceae</taxon>
        <taxon>Kalanchoe</taxon>
    </lineage>
</organism>
<dbReference type="InterPro" id="IPR013320">
    <property type="entry name" value="ConA-like_dom_sf"/>
</dbReference>
<dbReference type="PANTHER" id="PTHR33681">
    <property type="entry name" value="BINDING PROTEIN, PUTATIVE, EXPRESSED-RELATED"/>
    <property type="match status" value="1"/>
</dbReference>
<evidence type="ECO:0000256" key="1">
    <source>
        <dbReference type="SAM" id="SignalP"/>
    </source>
</evidence>
<accession>A0A7N0T938</accession>
<dbReference type="OMA" id="HVRQSRT"/>
<dbReference type="InterPro" id="IPR014895">
    <property type="entry name" value="Alginate_lyase_2"/>
</dbReference>
<sequence>MAAFSPLVTRRTSIIFAVTAWLICHATAGGHGDLTKGFISVPLDQSNLVIQKPYDVGVADRSSFQNGVHTLWVYATDKPHSPSSHTNPRTEIRIAGYDYSSGVWQFEAFGYVPSNTSGVVVMQIFGAETHATTLMMRVQDGALSYYRNPIYINGELKFEGSGRGGRSHFFKCGVYAQDDASDYMESRWKHIKVLKK</sequence>
<name>A0A7N0T938_KALFE</name>
<proteinExistence type="predicted"/>
<dbReference type="Proteomes" id="UP000594263">
    <property type="component" value="Unplaced"/>
</dbReference>
<dbReference type="Pfam" id="PF08787">
    <property type="entry name" value="Alginate_lyase2"/>
    <property type="match status" value="1"/>
</dbReference>
<keyword evidence="4" id="KW-1185">Reference proteome</keyword>
<reference evidence="3" key="1">
    <citation type="submission" date="2021-01" db="UniProtKB">
        <authorList>
            <consortium name="EnsemblPlants"/>
        </authorList>
    </citation>
    <scope>IDENTIFICATION</scope>
</reference>